<protein>
    <submittedName>
        <fullName evidence="1">Uncharacterized protein</fullName>
    </submittedName>
</protein>
<dbReference type="AlphaFoldDB" id="A0AAD5NBI5"/>
<reference evidence="1" key="1">
    <citation type="submission" date="2021-06" db="EMBL/GenBank/DDBJ databases">
        <title>Parelaphostrongylus tenuis whole genome reference sequence.</title>
        <authorList>
            <person name="Garwood T.J."/>
            <person name="Larsen P.A."/>
            <person name="Fountain-Jones N.M."/>
            <person name="Garbe J.R."/>
            <person name="Macchietto M.G."/>
            <person name="Kania S.A."/>
            <person name="Gerhold R.W."/>
            <person name="Richards J.E."/>
            <person name="Wolf T.M."/>
        </authorList>
    </citation>
    <scope>NUCLEOTIDE SEQUENCE</scope>
    <source>
        <strain evidence="1">MNPRO001-30</strain>
        <tissue evidence="1">Meninges</tissue>
    </source>
</reference>
<dbReference type="EMBL" id="JAHQIW010005065">
    <property type="protein sequence ID" value="KAJ1364774.1"/>
    <property type="molecule type" value="Genomic_DNA"/>
</dbReference>
<dbReference type="Proteomes" id="UP001196413">
    <property type="component" value="Unassembled WGS sequence"/>
</dbReference>
<evidence type="ECO:0000313" key="2">
    <source>
        <dbReference type="Proteomes" id="UP001196413"/>
    </source>
</evidence>
<evidence type="ECO:0000313" key="1">
    <source>
        <dbReference type="EMBL" id="KAJ1364774.1"/>
    </source>
</evidence>
<sequence>MTSTCRCRKTGRQSECVAITRQWSQEAVQRDVEFFNFVERHAVPVLVAEKVKQFGERVMLSTPERNAEGE</sequence>
<comment type="caution">
    <text evidence="1">The sequence shown here is derived from an EMBL/GenBank/DDBJ whole genome shotgun (WGS) entry which is preliminary data.</text>
</comment>
<proteinExistence type="predicted"/>
<gene>
    <name evidence="1" type="ORF">KIN20_024933</name>
</gene>
<accession>A0AAD5NBI5</accession>
<organism evidence="1 2">
    <name type="scientific">Parelaphostrongylus tenuis</name>
    <name type="common">Meningeal worm</name>
    <dbReference type="NCBI Taxonomy" id="148309"/>
    <lineage>
        <taxon>Eukaryota</taxon>
        <taxon>Metazoa</taxon>
        <taxon>Ecdysozoa</taxon>
        <taxon>Nematoda</taxon>
        <taxon>Chromadorea</taxon>
        <taxon>Rhabditida</taxon>
        <taxon>Rhabditina</taxon>
        <taxon>Rhabditomorpha</taxon>
        <taxon>Strongyloidea</taxon>
        <taxon>Metastrongylidae</taxon>
        <taxon>Parelaphostrongylus</taxon>
    </lineage>
</organism>
<name>A0AAD5NBI5_PARTN</name>
<keyword evidence="2" id="KW-1185">Reference proteome</keyword>